<evidence type="ECO:0000256" key="1">
    <source>
        <dbReference type="SAM" id="MobiDB-lite"/>
    </source>
</evidence>
<feature type="compositionally biased region" description="Basic and acidic residues" evidence="1">
    <location>
        <begin position="79"/>
        <end position="92"/>
    </location>
</feature>
<evidence type="ECO:0000259" key="2">
    <source>
        <dbReference type="PROSITE" id="PS51457"/>
    </source>
</evidence>
<name>A0A2W1BY86_HELAM</name>
<dbReference type="Gene3D" id="1.10.10.2590">
    <property type="entry name" value="BEN domain"/>
    <property type="match status" value="1"/>
</dbReference>
<feature type="compositionally biased region" description="Basic and acidic residues" evidence="1">
    <location>
        <begin position="308"/>
        <end position="317"/>
    </location>
</feature>
<keyword evidence="4" id="KW-1185">Reference proteome</keyword>
<feature type="compositionally biased region" description="Basic and acidic residues" evidence="1">
    <location>
        <begin position="99"/>
        <end position="108"/>
    </location>
</feature>
<reference evidence="3 4" key="1">
    <citation type="journal article" date="2017" name="BMC Biol.">
        <title>Genomic innovations, transcriptional plasticity and gene loss underlying the evolution and divergence of two highly polyphagous and invasive Helicoverpa pest species.</title>
        <authorList>
            <person name="Pearce S.L."/>
            <person name="Clarke D.F."/>
            <person name="East P.D."/>
            <person name="Elfekih S."/>
            <person name="Gordon K.H."/>
            <person name="Jermiin L.S."/>
            <person name="McGaughran A."/>
            <person name="Oakeshott J.G."/>
            <person name="Papanikolaou A."/>
            <person name="Perera O.P."/>
            <person name="Rane R.V."/>
            <person name="Richards S."/>
            <person name="Tay W.T."/>
            <person name="Walsh T.K."/>
            <person name="Anderson A."/>
            <person name="Anderson C.J."/>
            <person name="Asgari S."/>
            <person name="Board P.G."/>
            <person name="Bretschneider A."/>
            <person name="Campbell P.M."/>
            <person name="Chertemps T."/>
            <person name="Christeller J.T."/>
            <person name="Coppin C.W."/>
            <person name="Downes S.J."/>
            <person name="Duan G."/>
            <person name="Farnsworth C.A."/>
            <person name="Good R.T."/>
            <person name="Han L.B."/>
            <person name="Han Y.C."/>
            <person name="Hatje K."/>
            <person name="Horne I."/>
            <person name="Huang Y.P."/>
            <person name="Hughes D.S."/>
            <person name="Jacquin-Joly E."/>
            <person name="James W."/>
            <person name="Jhangiani S."/>
            <person name="Kollmar M."/>
            <person name="Kuwar S.S."/>
            <person name="Li S."/>
            <person name="Liu N.Y."/>
            <person name="Maibeche M.T."/>
            <person name="Miller J.R."/>
            <person name="Montagne N."/>
            <person name="Perry T."/>
            <person name="Qu J."/>
            <person name="Song S.V."/>
            <person name="Sutton G.G."/>
            <person name="Vogel H."/>
            <person name="Walenz B.P."/>
            <person name="Xu W."/>
            <person name="Zhang H.J."/>
            <person name="Zou Z."/>
            <person name="Batterham P."/>
            <person name="Edwards O.R."/>
            <person name="Feyereisen R."/>
            <person name="Gibbs R.A."/>
            <person name="Heckel D.G."/>
            <person name="McGrath A."/>
            <person name="Robin C."/>
            <person name="Scherer S.E."/>
            <person name="Worley K.C."/>
            <person name="Wu Y.D."/>
        </authorList>
    </citation>
    <scope>NUCLEOTIDE SEQUENCE [LARGE SCALE GENOMIC DNA]</scope>
    <source>
        <strain evidence="3">Harm_GR_Male_#8</strain>
        <tissue evidence="3">Whole organism</tissue>
    </source>
</reference>
<feature type="compositionally biased region" description="Basic residues" evidence="1">
    <location>
        <begin position="216"/>
        <end position="225"/>
    </location>
</feature>
<feature type="compositionally biased region" description="Basic and acidic residues" evidence="1">
    <location>
        <begin position="132"/>
        <end position="143"/>
    </location>
</feature>
<sequence>MAHEYKRFVVIKILSQRNYDLEQYVCIPRTWIKVKDCDNDDVVFGYPSEQRDNIARLINQSLDKRWPILFGEVVHDTENKKIKSTSEKEKSSSKKIKRKQTDSGDKTQNKQAKAKRSKDETDEIELQMSKLMEIERGSSSKESETEEFEADESEADESESISNDTEMEDNETPTTSRRSARAQLSKPDGYYRHIDDFSDSGSDYVPGYDINSKYKSTVKKGRSKRKVSESNRSNQSEPSDNNENDAVDISDTNLCQINDEVHNQYRNFCTEFNESYKKTMAIFDNAVNYLRQVINENEKISKVSRKKSKDDRERFKNTSESQPPFDASRYSTGDTKWTILYPGPCPGLVELMPHTGVYVSKEGLIKCQNTNQDATKLARALLEEIFKMEALFVCSFTGSVPKRGSKNNLEARPGLDVNARDTLVRYAEEYGYEMNLGYLDVVSIINSIKNQLQKYHSLSPEEKNDLLKKQASLKVKFMK</sequence>
<dbReference type="Pfam" id="PF10523">
    <property type="entry name" value="BEN"/>
    <property type="match status" value="1"/>
</dbReference>
<feature type="compositionally biased region" description="Polar residues" evidence="1">
    <location>
        <begin position="230"/>
        <end position="239"/>
    </location>
</feature>
<feature type="compositionally biased region" description="Acidic residues" evidence="1">
    <location>
        <begin position="144"/>
        <end position="171"/>
    </location>
</feature>
<proteinExistence type="predicted"/>
<evidence type="ECO:0000313" key="4">
    <source>
        <dbReference type="Proteomes" id="UP000249218"/>
    </source>
</evidence>
<dbReference type="PROSITE" id="PS51457">
    <property type="entry name" value="BEN"/>
    <property type="match status" value="1"/>
</dbReference>
<evidence type="ECO:0000313" key="3">
    <source>
        <dbReference type="EMBL" id="PZC77780.1"/>
    </source>
</evidence>
<feature type="region of interest" description="Disordered" evidence="1">
    <location>
        <begin position="79"/>
        <end position="247"/>
    </location>
</feature>
<accession>A0A2W1BY86</accession>
<feature type="domain" description="BEN" evidence="2">
    <location>
        <begin position="354"/>
        <end position="456"/>
    </location>
</feature>
<gene>
    <name evidence="3" type="primary">HaOG202970</name>
    <name evidence="3" type="ORF">B5X24_HaOG202970</name>
</gene>
<dbReference type="Proteomes" id="UP000249218">
    <property type="component" value="Unassembled WGS sequence"/>
</dbReference>
<organism evidence="3 4">
    <name type="scientific">Helicoverpa armigera</name>
    <name type="common">Cotton bollworm</name>
    <name type="synonym">Heliothis armigera</name>
    <dbReference type="NCBI Taxonomy" id="29058"/>
    <lineage>
        <taxon>Eukaryota</taxon>
        <taxon>Metazoa</taxon>
        <taxon>Ecdysozoa</taxon>
        <taxon>Arthropoda</taxon>
        <taxon>Hexapoda</taxon>
        <taxon>Insecta</taxon>
        <taxon>Pterygota</taxon>
        <taxon>Neoptera</taxon>
        <taxon>Endopterygota</taxon>
        <taxon>Lepidoptera</taxon>
        <taxon>Glossata</taxon>
        <taxon>Ditrysia</taxon>
        <taxon>Noctuoidea</taxon>
        <taxon>Noctuidae</taxon>
        <taxon>Heliothinae</taxon>
        <taxon>Helicoverpa</taxon>
    </lineage>
</organism>
<dbReference type="AlphaFoldDB" id="A0A2W1BY86"/>
<feature type="region of interest" description="Disordered" evidence="1">
    <location>
        <begin position="304"/>
        <end position="328"/>
    </location>
</feature>
<dbReference type="OrthoDB" id="10071220at2759"/>
<protein>
    <recommendedName>
        <fullName evidence="2">BEN domain-containing protein</fullName>
    </recommendedName>
</protein>
<dbReference type="InterPro" id="IPR018379">
    <property type="entry name" value="BEN_domain"/>
</dbReference>
<dbReference type="EMBL" id="KZ149919">
    <property type="protein sequence ID" value="PZC77780.1"/>
    <property type="molecule type" value="Genomic_DNA"/>
</dbReference>
<dbReference type="GO" id="GO:0003677">
    <property type="term" value="F:DNA binding"/>
    <property type="evidence" value="ECO:0007669"/>
    <property type="project" value="InterPro"/>
</dbReference>